<sequence length="100" mass="10730">MDEVSPSGTWLACDMQRRRQGIPSGIYSPPLRGQLVVGGSAPKPCSPNPPTGAPSTHSVLNRRSWEVKRAQRSTGIHSHVPCPALQCVPPEAGEMIRLHG</sequence>
<accession>A0A2N5TYR5</accession>
<reference evidence="5 6" key="1">
    <citation type="submission" date="2017-11" db="EMBL/GenBank/DDBJ databases">
        <title>De novo assembly and phasing of dikaryotic genomes from two isolates of Puccinia coronata f. sp. avenae, the causal agent of oat crown rust.</title>
        <authorList>
            <person name="Miller M.E."/>
            <person name="Zhang Y."/>
            <person name="Omidvar V."/>
            <person name="Sperschneider J."/>
            <person name="Schwessinger B."/>
            <person name="Raley C."/>
            <person name="Palmer J.M."/>
            <person name="Garnica D."/>
            <person name="Upadhyaya N."/>
            <person name="Rathjen J."/>
            <person name="Taylor J.M."/>
            <person name="Park R.F."/>
            <person name="Dodds P.N."/>
            <person name="Hirsch C.D."/>
            <person name="Kianian S.F."/>
            <person name="Figueroa M."/>
        </authorList>
    </citation>
    <scope>NUCLEOTIDE SEQUENCE [LARGE SCALE GENOMIC DNA]</scope>
    <source>
        <strain evidence="4">12NC29</strain>
        <strain evidence="2">12SD80</strain>
    </source>
</reference>
<keyword evidence="5" id="KW-1185">Reference proteome</keyword>
<evidence type="ECO:0000313" key="3">
    <source>
        <dbReference type="EMBL" id="PLW42658.1"/>
    </source>
</evidence>
<dbReference type="Proteomes" id="UP000235388">
    <property type="component" value="Unassembled WGS sequence"/>
</dbReference>
<gene>
    <name evidence="4" type="ORF">PCANC_07254</name>
    <name evidence="3" type="ORF">PCASD_08478</name>
    <name evidence="2" type="ORF">PCASD_17775</name>
</gene>
<organism evidence="2 6">
    <name type="scientific">Puccinia coronata f. sp. avenae</name>
    <dbReference type="NCBI Taxonomy" id="200324"/>
    <lineage>
        <taxon>Eukaryota</taxon>
        <taxon>Fungi</taxon>
        <taxon>Dikarya</taxon>
        <taxon>Basidiomycota</taxon>
        <taxon>Pucciniomycotina</taxon>
        <taxon>Pucciniomycetes</taxon>
        <taxon>Pucciniales</taxon>
        <taxon>Pucciniaceae</taxon>
        <taxon>Puccinia</taxon>
    </lineage>
</organism>
<evidence type="ECO:0000313" key="4">
    <source>
        <dbReference type="EMBL" id="PLW52745.1"/>
    </source>
</evidence>
<protein>
    <submittedName>
        <fullName evidence="2">Uncharacterized protein</fullName>
    </submittedName>
</protein>
<evidence type="ECO:0000313" key="2">
    <source>
        <dbReference type="EMBL" id="PLW30640.1"/>
    </source>
</evidence>
<evidence type="ECO:0000256" key="1">
    <source>
        <dbReference type="SAM" id="MobiDB-lite"/>
    </source>
</evidence>
<dbReference type="Proteomes" id="UP000235392">
    <property type="component" value="Unassembled WGS sequence"/>
</dbReference>
<evidence type="ECO:0000313" key="6">
    <source>
        <dbReference type="Proteomes" id="UP000235392"/>
    </source>
</evidence>
<dbReference type="EMBL" id="PGCJ01000074">
    <property type="protein sequence ID" value="PLW52745.1"/>
    <property type="molecule type" value="Genomic_DNA"/>
</dbReference>
<name>A0A2N5TYR5_9BASI</name>
<feature type="region of interest" description="Disordered" evidence="1">
    <location>
        <begin position="39"/>
        <end position="59"/>
    </location>
</feature>
<dbReference type="EMBL" id="PGCI01000076">
    <property type="protein sequence ID" value="PLW42658.1"/>
    <property type="molecule type" value="Genomic_DNA"/>
</dbReference>
<dbReference type="EMBL" id="PGCI01000291">
    <property type="protein sequence ID" value="PLW30640.1"/>
    <property type="molecule type" value="Genomic_DNA"/>
</dbReference>
<comment type="caution">
    <text evidence="2">The sequence shown here is derived from an EMBL/GenBank/DDBJ whole genome shotgun (WGS) entry which is preliminary data.</text>
</comment>
<evidence type="ECO:0000313" key="5">
    <source>
        <dbReference type="Proteomes" id="UP000235388"/>
    </source>
</evidence>
<dbReference type="AlphaFoldDB" id="A0A2N5TYR5"/>
<proteinExistence type="predicted"/>